<evidence type="ECO:0000259" key="2">
    <source>
        <dbReference type="Pfam" id="PF01471"/>
    </source>
</evidence>
<keyword evidence="4" id="KW-1185">Reference proteome</keyword>
<sequence length="642" mass="69732">MDAQSLRQGDSGDDVRELQRALMQHGFNPGMIDGEYGQGIVAAIIAFQSSERLLPDGLAGPRTMFALRLVDSNTLPSPIAGVTVEVVSRMFPATPICNIKANLPPLLSSLLTNKVADKPIILMALATLRAEVECFEPVSEGQSRYNTSPSGHPFDLYDNRRDLGSAILERLFLALLAILSLFSALSSSRAAAAETSAALERLCGENPDLVQATREMKGFVPATAVTNALPAEGDARIVYRTRLDSANPQRFHIFEPNRAAQPIVVSAETTTSAVNDNFPSNESVLLHVRLPGDSHVWPLFYRRDFLVVECAAGQFRSWAMIQAYVSSPSVAYLWLPVSVTVFLLSTWAVSRSRKAILKVSTDGKLAEKYPSVFSAKQFKPIDYINPIQLTADAFNQASVQKFQVLMFSFIVGSLVLSLVLRTGTLTDLSGTLVALLGISGIGAAVSQVTYTSKTRLSFENWAWLQANRVLEEQAERGPQWKDLVLTNREFDVYKLQTIVFSVAVAVALVLDGAAHLATFEVPPTMLQILGLSQVVFVGGILVRPPATEDLDKALTKLRDAAKTYSEAAARNTDVDETGKLVPGTQSPVTVAVHARRQYEELVGSVIPMIESTLEVEVNEAALREAPMNGGAFLRPPVENCAV</sequence>
<feature type="transmembrane region" description="Helical" evidence="1">
    <location>
        <begin position="331"/>
        <end position="349"/>
    </location>
</feature>
<evidence type="ECO:0000313" key="4">
    <source>
        <dbReference type="Proteomes" id="UP000494252"/>
    </source>
</evidence>
<dbReference type="SUPFAM" id="SSF47090">
    <property type="entry name" value="PGBD-like"/>
    <property type="match status" value="1"/>
</dbReference>
<feature type="transmembrane region" description="Helical" evidence="1">
    <location>
        <begin position="498"/>
        <end position="518"/>
    </location>
</feature>
<protein>
    <recommendedName>
        <fullName evidence="2">Peptidoglycan binding-like domain-containing protein</fullName>
    </recommendedName>
</protein>
<dbReference type="AlphaFoldDB" id="A0A6J5H5C0"/>
<feature type="transmembrane region" description="Helical" evidence="1">
    <location>
        <begin position="402"/>
        <end position="420"/>
    </location>
</feature>
<name>A0A6J5H5C0_9BURK</name>
<proteinExistence type="predicted"/>
<dbReference type="Gene3D" id="1.10.101.10">
    <property type="entry name" value="PGBD-like superfamily/PGBD"/>
    <property type="match status" value="1"/>
</dbReference>
<dbReference type="RefSeq" id="WP_175166324.1">
    <property type="nucleotide sequence ID" value="NZ_CADIKI010000041.1"/>
</dbReference>
<dbReference type="EMBL" id="CADIKI010000041">
    <property type="protein sequence ID" value="CAB3810709.1"/>
    <property type="molecule type" value="Genomic_DNA"/>
</dbReference>
<gene>
    <name evidence="3" type="ORF">LMG27177_07402</name>
</gene>
<feature type="transmembrane region" description="Helical" evidence="1">
    <location>
        <begin position="432"/>
        <end position="450"/>
    </location>
</feature>
<keyword evidence="1" id="KW-1133">Transmembrane helix</keyword>
<organism evidence="3 4">
    <name type="scientific">Paraburkholderia fynbosensis</name>
    <dbReference type="NCBI Taxonomy" id="1200993"/>
    <lineage>
        <taxon>Bacteria</taxon>
        <taxon>Pseudomonadati</taxon>
        <taxon>Pseudomonadota</taxon>
        <taxon>Betaproteobacteria</taxon>
        <taxon>Burkholderiales</taxon>
        <taxon>Burkholderiaceae</taxon>
        <taxon>Paraburkholderia</taxon>
    </lineage>
</organism>
<evidence type="ECO:0000256" key="1">
    <source>
        <dbReference type="SAM" id="Phobius"/>
    </source>
</evidence>
<keyword evidence="1" id="KW-0812">Transmembrane</keyword>
<dbReference type="Pfam" id="PF01471">
    <property type="entry name" value="PG_binding_1"/>
    <property type="match status" value="1"/>
</dbReference>
<reference evidence="3 4" key="1">
    <citation type="submission" date="2020-04" db="EMBL/GenBank/DDBJ databases">
        <authorList>
            <person name="De Canck E."/>
        </authorList>
    </citation>
    <scope>NUCLEOTIDE SEQUENCE [LARGE SCALE GENOMIC DNA]</scope>
    <source>
        <strain evidence="3 4">LMG 27177</strain>
    </source>
</reference>
<dbReference type="InterPro" id="IPR036365">
    <property type="entry name" value="PGBD-like_sf"/>
</dbReference>
<dbReference type="Proteomes" id="UP000494252">
    <property type="component" value="Unassembled WGS sequence"/>
</dbReference>
<accession>A0A6J5H5C0</accession>
<evidence type="ECO:0000313" key="3">
    <source>
        <dbReference type="EMBL" id="CAB3810709.1"/>
    </source>
</evidence>
<keyword evidence="1" id="KW-0472">Membrane</keyword>
<dbReference type="InterPro" id="IPR002477">
    <property type="entry name" value="Peptidoglycan-bd-like"/>
</dbReference>
<feature type="domain" description="Peptidoglycan binding-like" evidence="2">
    <location>
        <begin position="11"/>
        <end position="66"/>
    </location>
</feature>
<dbReference type="InterPro" id="IPR036366">
    <property type="entry name" value="PGBDSf"/>
</dbReference>